<proteinExistence type="predicted"/>
<reference evidence="2" key="1">
    <citation type="submission" date="2020-10" db="EMBL/GenBank/DDBJ databases">
        <authorList>
            <person name="Han B."/>
            <person name="Lu T."/>
            <person name="Zhao Q."/>
            <person name="Huang X."/>
            <person name="Zhao Y."/>
        </authorList>
    </citation>
    <scope>NUCLEOTIDE SEQUENCE</scope>
</reference>
<organism evidence="2 3">
    <name type="scientific">Miscanthus lutarioriparius</name>
    <dbReference type="NCBI Taxonomy" id="422564"/>
    <lineage>
        <taxon>Eukaryota</taxon>
        <taxon>Viridiplantae</taxon>
        <taxon>Streptophyta</taxon>
        <taxon>Embryophyta</taxon>
        <taxon>Tracheophyta</taxon>
        <taxon>Spermatophyta</taxon>
        <taxon>Magnoliopsida</taxon>
        <taxon>Liliopsida</taxon>
        <taxon>Poales</taxon>
        <taxon>Poaceae</taxon>
        <taxon>PACMAD clade</taxon>
        <taxon>Panicoideae</taxon>
        <taxon>Andropogonodae</taxon>
        <taxon>Andropogoneae</taxon>
        <taxon>Saccharinae</taxon>
        <taxon>Miscanthus</taxon>
    </lineage>
</organism>
<keyword evidence="3" id="KW-1185">Reference proteome</keyword>
<evidence type="ECO:0000256" key="1">
    <source>
        <dbReference type="SAM" id="MobiDB-lite"/>
    </source>
</evidence>
<accession>A0A811RKR4</accession>
<evidence type="ECO:0000313" key="3">
    <source>
        <dbReference type="Proteomes" id="UP000604825"/>
    </source>
</evidence>
<name>A0A811RKR4_9POAL</name>
<evidence type="ECO:0000313" key="2">
    <source>
        <dbReference type="EMBL" id="CAD6270593.1"/>
    </source>
</evidence>
<gene>
    <name evidence="2" type="ORF">NCGR_LOCUS53885</name>
</gene>
<dbReference type="EMBL" id="CAJGYO010000015">
    <property type="protein sequence ID" value="CAD6270593.1"/>
    <property type="molecule type" value="Genomic_DNA"/>
</dbReference>
<dbReference type="AlphaFoldDB" id="A0A811RKR4"/>
<dbReference type="PANTHER" id="PTHR31972">
    <property type="entry name" value="EXPRESSED PROTEIN"/>
    <property type="match status" value="1"/>
</dbReference>
<comment type="caution">
    <text evidence="2">The sequence shown here is derived from an EMBL/GenBank/DDBJ whole genome shotgun (WGS) entry which is preliminary data.</text>
</comment>
<dbReference type="Pfam" id="PF05910">
    <property type="entry name" value="DUF868"/>
    <property type="match status" value="1"/>
</dbReference>
<dbReference type="InterPro" id="IPR008586">
    <property type="entry name" value="DUF868_pln"/>
</dbReference>
<sequence length="734" mass="79000">MPAAVRHCRPAVGRREAPEALEACGSAARCEMPAASRCGSHQLEERYWTTRPSRHCGSRASRARDRPPALPAAQRRNVPNQVLRGRPGLLPAGLRHALRACAAGVASSCLATNAVCLHGQRVGRRGELTPRGQRCVCARPPRGAAWAQGMASGRPWHAASAQGRRGGLHGERLPSRTRCTAAVADMGRGERAAIAVGGVANAHGRCGELAASAVCVHGQRGERPVGVGAGRGERAAVAGTGCGERSRLLRRSVWRVGRPARRRWVSFGAERCLNVALPGPPGRRGWQRGAGELRCGKLRCPALLCSNNVLALLDILRWWGVPPGAQAGLTTGAIMVALLCEGMATEAYEVIAKHMDAEWSTASSETLGDSEFERIRGRRLAVISRLRPPDPRLPSPSPSPHRAADRQGERRNGERVQPPAPVLHTGPRLLRFRRRGPRRLHHAVLHHHGHLLLVVLLLLPSTLSVAVSYRATPQSPTSPPLLLRLTWSHTPLGPPTLSFAGPTASSPAVLLRRRKGTRSLPSTSPHPALALFWDLTAARYTAAGGASPEPVSGFYVVAVADAEVVLAVGDLASEFVKAKFEGQILKARSILPVARADRVVVAAAPPWPGAATAVHAARVRFAEGAPEHEVTVGCCCSTRGRKEGEEELWVSVDGKRAVHARRLRWNFRGNQTVFVDGAPVDVLWDLHGWWFRDPPGCAVVMLRARTELKSRLWLQEEAQAPAFALLVQAFKTPP</sequence>
<protein>
    <submittedName>
        <fullName evidence="2">Uncharacterized protein</fullName>
    </submittedName>
</protein>
<dbReference type="OrthoDB" id="660502at2759"/>
<feature type="region of interest" description="Disordered" evidence="1">
    <location>
        <begin position="50"/>
        <end position="74"/>
    </location>
</feature>
<dbReference type="PANTHER" id="PTHR31972:SF38">
    <property type="entry name" value="OS12G0149000 PROTEIN"/>
    <property type="match status" value="1"/>
</dbReference>
<feature type="compositionally biased region" description="Basic and acidic residues" evidence="1">
    <location>
        <begin position="402"/>
        <end position="414"/>
    </location>
</feature>
<dbReference type="Proteomes" id="UP000604825">
    <property type="component" value="Unassembled WGS sequence"/>
</dbReference>
<feature type="region of interest" description="Disordered" evidence="1">
    <location>
        <begin position="386"/>
        <end position="426"/>
    </location>
</feature>